<dbReference type="EMBL" id="JAEPRD010000023">
    <property type="protein sequence ID" value="KAG2207733.1"/>
    <property type="molecule type" value="Genomic_DNA"/>
</dbReference>
<dbReference type="Proteomes" id="UP000603453">
    <property type="component" value="Unassembled WGS sequence"/>
</dbReference>
<comment type="caution">
    <text evidence="1">The sequence shown here is derived from an EMBL/GenBank/DDBJ whole genome shotgun (WGS) entry which is preliminary data.</text>
</comment>
<dbReference type="AlphaFoldDB" id="A0A8H7RDJ1"/>
<evidence type="ECO:0000313" key="2">
    <source>
        <dbReference type="Proteomes" id="UP000603453"/>
    </source>
</evidence>
<keyword evidence="2" id="KW-1185">Reference proteome</keyword>
<name>A0A8H7RDJ1_9FUNG</name>
<proteinExistence type="predicted"/>
<evidence type="ECO:0000313" key="1">
    <source>
        <dbReference type="EMBL" id="KAG2207733.1"/>
    </source>
</evidence>
<sequence length="51" mass="6184">MSVFELLAVLQNEYDFQKEVLKKLRKENNFLDPVDHKDKIRFNFLNTNVLE</sequence>
<gene>
    <name evidence="1" type="ORF">INT47_011853</name>
</gene>
<dbReference type="OrthoDB" id="2234799at2759"/>
<accession>A0A8H7RDJ1</accession>
<organism evidence="1 2">
    <name type="scientific">Mucor saturninus</name>
    <dbReference type="NCBI Taxonomy" id="64648"/>
    <lineage>
        <taxon>Eukaryota</taxon>
        <taxon>Fungi</taxon>
        <taxon>Fungi incertae sedis</taxon>
        <taxon>Mucoromycota</taxon>
        <taxon>Mucoromycotina</taxon>
        <taxon>Mucoromycetes</taxon>
        <taxon>Mucorales</taxon>
        <taxon>Mucorineae</taxon>
        <taxon>Mucoraceae</taxon>
        <taxon>Mucor</taxon>
    </lineage>
</organism>
<reference evidence="1" key="1">
    <citation type="submission" date="2020-12" db="EMBL/GenBank/DDBJ databases">
        <title>Metabolic potential, ecology and presence of endohyphal bacteria is reflected in genomic diversity of Mucoromycotina.</title>
        <authorList>
            <person name="Muszewska A."/>
            <person name="Okrasinska A."/>
            <person name="Steczkiewicz K."/>
            <person name="Drgas O."/>
            <person name="Orlowska M."/>
            <person name="Perlinska-Lenart U."/>
            <person name="Aleksandrzak-Piekarczyk T."/>
            <person name="Szatraj K."/>
            <person name="Zielenkiewicz U."/>
            <person name="Pilsyk S."/>
            <person name="Malc E."/>
            <person name="Mieczkowski P."/>
            <person name="Kruszewska J.S."/>
            <person name="Biernat P."/>
            <person name="Pawlowska J."/>
        </authorList>
    </citation>
    <scope>NUCLEOTIDE SEQUENCE</scope>
    <source>
        <strain evidence="1">WA0000017839</strain>
    </source>
</reference>
<protein>
    <submittedName>
        <fullName evidence="1">Uncharacterized protein</fullName>
    </submittedName>
</protein>